<dbReference type="Gene3D" id="3.30.910.20">
    <property type="entry name" value="Skp domain"/>
    <property type="match status" value="1"/>
</dbReference>
<comment type="similarity">
    <text evidence="1">Belongs to the Skp family.</text>
</comment>
<keyword evidence="3" id="KW-1133">Transmembrane helix</keyword>
<dbReference type="GO" id="GO:0050821">
    <property type="term" value="P:protein stabilization"/>
    <property type="evidence" value="ECO:0007669"/>
    <property type="project" value="TreeGrafter"/>
</dbReference>
<dbReference type="PANTHER" id="PTHR35089">
    <property type="entry name" value="CHAPERONE PROTEIN SKP"/>
    <property type="match status" value="1"/>
</dbReference>
<dbReference type="Proteomes" id="UP000190961">
    <property type="component" value="Unassembled WGS sequence"/>
</dbReference>
<keyword evidence="2" id="KW-0732">Signal</keyword>
<dbReference type="PANTHER" id="PTHR35089:SF1">
    <property type="entry name" value="CHAPERONE PROTEIN SKP"/>
    <property type="match status" value="1"/>
</dbReference>
<name>A0A1T5K758_9BACT</name>
<dbReference type="InterPro" id="IPR024930">
    <property type="entry name" value="Skp_dom_sf"/>
</dbReference>
<protein>
    <submittedName>
        <fullName evidence="4">Periplasmic chaperone for outer membrane proteins Skp</fullName>
    </submittedName>
</protein>
<dbReference type="SUPFAM" id="SSF111384">
    <property type="entry name" value="OmpH-like"/>
    <property type="match status" value="1"/>
</dbReference>
<dbReference type="GO" id="GO:0005829">
    <property type="term" value="C:cytosol"/>
    <property type="evidence" value="ECO:0007669"/>
    <property type="project" value="TreeGrafter"/>
</dbReference>
<proteinExistence type="inferred from homology"/>
<evidence type="ECO:0000256" key="3">
    <source>
        <dbReference type="SAM" id="Phobius"/>
    </source>
</evidence>
<evidence type="ECO:0000313" key="5">
    <source>
        <dbReference type="Proteomes" id="UP000190961"/>
    </source>
</evidence>
<keyword evidence="3" id="KW-0812">Transmembrane</keyword>
<dbReference type="InterPro" id="IPR005632">
    <property type="entry name" value="Chaperone_Skp"/>
</dbReference>
<evidence type="ECO:0000313" key="4">
    <source>
        <dbReference type="EMBL" id="SKC59309.1"/>
    </source>
</evidence>
<organism evidence="4 5">
    <name type="scientific">Ohtaekwangia koreensis</name>
    <dbReference type="NCBI Taxonomy" id="688867"/>
    <lineage>
        <taxon>Bacteria</taxon>
        <taxon>Pseudomonadati</taxon>
        <taxon>Bacteroidota</taxon>
        <taxon>Cytophagia</taxon>
        <taxon>Cytophagales</taxon>
        <taxon>Fulvivirgaceae</taxon>
        <taxon>Ohtaekwangia</taxon>
    </lineage>
</organism>
<reference evidence="4 5" key="1">
    <citation type="submission" date="2017-02" db="EMBL/GenBank/DDBJ databases">
        <authorList>
            <person name="Peterson S.W."/>
        </authorList>
    </citation>
    <scope>NUCLEOTIDE SEQUENCE [LARGE SCALE GENOMIC DNA]</scope>
    <source>
        <strain evidence="4 5">DSM 25262</strain>
    </source>
</reference>
<dbReference type="STRING" id="688867.SAMN05660236_1871"/>
<dbReference type="Pfam" id="PF03938">
    <property type="entry name" value="OmpH"/>
    <property type="match status" value="1"/>
</dbReference>
<evidence type="ECO:0000256" key="2">
    <source>
        <dbReference type="ARBA" id="ARBA00022729"/>
    </source>
</evidence>
<feature type="transmembrane region" description="Helical" evidence="3">
    <location>
        <begin position="6"/>
        <end position="28"/>
    </location>
</feature>
<dbReference type="SMART" id="SM00935">
    <property type="entry name" value="OmpH"/>
    <property type="match status" value="1"/>
</dbReference>
<dbReference type="GO" id="GO:0051082">
    <property type="term" value="F:unfolded protein binding"/>
    <property type="evidence" value="ECO:0007669"/>
    <property type="project" value="InterPro"/>
</dbReference>
<keyword evidence="5" id="KW-1185">Reference proteome</keyword>
<dbReference type="AlphaFoldDB" id="A0A1T5K758"/>
<gene>
    <name evidence="4" type="ORF">SAMN05660236_1871</name>
</gene>
<evidence type="ECO:0000256" key="1">
    <source>
        <dbReference type="ARBA" id="ARBA00009091"/>
    </source>
</evidence>
<accession>A0A1T5K758</accession>
<sequence>MKSARFTLVFVIVIMLVLMGINIFQWFYAKEKIVYVRSYELIEKYQGTVEARVEFEKRKAKMLSNVDSLRLDFERSRNAYIQVSRKLSSESREQQESVLGQQQNQLVLYQQAIDQKIQEEDSKMMQEVLNQVNSLIEEYAIREGYDIILGTTMSGNVLFGDKSLDITDAVLLELNNRYKGK</sequence>
<dbReference type="OrthoDB" id="1493259at2"/>
<dbReference type="EMBL" id="FUZU01000001">
    <property type="protein sequence ID" value="SKC59309.1"/>
    <property type="molecule type" value="Genomic_DNA"/>
</dbReference>
<keyword evidence="3" id="KW-0472">Membrane</keyword>
<dbReference type="RefSeq" id="WP_079686383.1">
    <property type="nucleotide sequence ID" value="NZ_FUZU01000001.1"/>
</dbReference>